<dbReference type="EMBL" id="VOIH02000005">
    <property type="protein sequence ID" value="KAF3445675.1"/>
    <property type="molecule type" value="Genomic_DNA"/>
</dbReference>
<name>A0A8K0H4P6_9ROSA</name>
<dbReference type="Proteomes" id="UP000796880">
    <property type="component" value="Unassembled WGS sequence"/>
</dbReference>
<accession>A0A8K0H4P6</accession>
<dbReference type="AlphaFoldDB" id="A0A8K0H4P6"/>
<evidence type="ECO:0000313" key="1">
    <source>
        <dbReference type="EMBL" id="KAF3445675.1"/>
    </source>
</evidence>
<evidence type="ECO:0000313" key="2">
    <source>
        <dbReference type="Proteomes" id="UP000796880"/>
    </source>
</evidence>
<sequence length="112" mass="12911">MTKFLTVADRGGRLVRIIWPEENGQIFERLSSRANRPGIRAADRLVNVFGFSYSWWEAKPINIPLSLIAKHDTKPMHSKVQSKLNTHRLEKCFRYTGAPSLHTHLVLRVTDD</sequence>
<reference evidence="1" key="1">
    <citation type="submission" date="2020-03" db="EMBL/GenBank/DDBJ databases">
        <title>A high-quality chromosome-level genome assembly of a woody plant with both climbing and erect habits, Rhamnella rubrinervis.</title>
        <authorList>
            <person name="Lu Z."/>
            <person name="Yang Y."/>
            <person name="Zhu X."/>
            <person name="Sun Y."/>
        </authorList>
    </citation>
    <scope>NUCLEOTIDE SEQUENCE</scope>
    <source>
        <strain evidence="1">BYM</strain>
        <tissue evidence="1">Leaf</tissue>
    </source>
</reference>
<gene>
    <name evidence="1" type="ORF">FNV43_RR10851</name>
</gene>
<keyword evidence="2" id="KW-1185">Reference proteome</keyword>
<organism evidence="1 2">
    <name type="scientific">Rhamnella rubrinervis</name>
    <dbReference type="NCBI Taxonomy" id="2594499"/>
    <lineage>
        <taxon>Eukaryota</taxon>
        <taxon>Viridiplantae</taxon>
        <taxon>Streptophyta</taxon>
        <taxon>Embryophyta</taxon>
        <taxon>Tracheophyta</taxon>
        <taxon>Spermatophyta</taxon>
        <taxon>Magnoliopsida</taxon>
        <taxon>eudicotyledons</taxon>
        <taxon>Gunneridae</taxon>
        <taxon>Pentapetalae</taxon>
        <taxon>rosids</taxon>
        <taxon>fabids</taxon>
        <taxon>Rosales</taxon>
        <taxon>Rhamnaceae</taxon>
        <taxon>rhamnoid group</taxon>
        <taxon>Rhamneae</taxon>
        <taxon>Rhamnella</taxon>
    </lineage>
</organism>
<protein>
    <submittedName>
        <fullName evidence="1">Uncharacterized protein</fullName>
    </submittedName>
</protein>
<comment type="caution">
    <text evidence="1">The sequence shown here is derived from an EMBL/GenBank/DDBJ whole genome shotgun (WGS) entry which is preliminary data.</text>
</comment>
<proteinExistence type="predicted"/>